<organism evidence="2 3">
    <name type="scientific">Candidatus Accumulibacter affinis</name>
    <dbReference type="NCBI Taxonomy" id="2954384"/>
    <lineage>
        <taxon>Bacteria</taxon>
        <taxon>Pseudomonadati</taxon>
        <taxon>Pseudomonadota</taxon>
        <taxon>Betaproteobacteria</taxon>
        <taxon>Candidatus Accumulibacter</taxon>
    </lineage>
</organism>
<gene>
    <name evidence="2" type="ORF">IPK02_09375</name>
</gene>
<evidence type="ECO:0000256" key="1">
    <source>
        <dbReference type="SAM" id="MobiDB-lite"/>
    </source>
</evidence>
<dbReference type="Proteomes" id="UP000706151">
    <property type="component" value="Unassembled WGS sequence"/>
</dbReference>
<name>A0A935TD11_9PROT</name>
<dbReference type="Gene3D" id="1.10.12.10">
    <property type="entry name" value="Lyase 2-enoyl-coa Hydratase, Chain A, domain 2"/>
    <property type="match status" value="1"/>
</dbReference>
<evidence type="ECO:0000313" key="2">
    <source>
        <dbReference type="EMBL" id="MBK7954142.1"/>
    </source>
</evidence>
<protein>
    <recommendedName>
        <fullName evidence="4">Enoyl-CoA hydratase</fullName>
    </recommendedName>
</protein>
<dbReference type="InterPro" id="IPR014748">
    <property type="entry name" value="Enoyl-CoA_hydra_C"/>
</dbReference>
<comment type="caution">
    <text evidence="2">The sequence shown here is derived from an EMBL/GenBank/DDBJ whole genome shotgun (WGS) entry which is preliminary data.</text>
</comment>
<dbReference type="AlphaFoldDB" id="A0A935TD11"/>
<feature type="compositionally biased region" description="Basic and acidic residues" evidence="1">
    <location>
        <begin position="17"/>
        <end position="29"/>
    </location>
</feature>
<feature type="region of interest" description="Disordered" evidence="1">
    <location>
        <begin position="1"/>
        <end position="35"/>
    </location>
</feature>
<accession>A0A935TD11</accession>
<evidence type="ECO:0000313" key="3">
    <source>
        <dbReference type="Proteomes" id="UP000706151"/>
    </source>
</evidence>
<reference evidence="2 3" key="1">
    <citation type="submission" date="2020-10" db="EMBL/GenBank/DDBJ databases">
        <title>Connecting structure to function with the recovery of over 1000 high-quality activated sludge metagenome-assembled genomes encoding full-length rRNA genes using long-read sequencing.</title>
        <authorList>
            <person name="Singleton C.M."/>
            <person name="Petriglieri F."/>
            <person name="Kristensen J.M."/>
            <person name="Kirkegaard R.H."/>
            <person name="Michaelsen T.Y."/>
            <person name="Andersen M.H."/>
            <person name="Karst S.M."/>
            <person name="Dueholm M.S."/>
            <person name="Nielsen P.H."/>
            <person name="Albertsen M."/>
        </authorList>
    </citation>
    <scope>NUCLEOTIDE SEQUENCE [LARGE SCALE GENOMIC DNA]</scope>
    <source>
        <strain evidence="2">Fred_18-Q3-R57-64_BAT3C.720</strain>
    </source>
</reference>
<dbReference type="EMBL" id="JADJOT010000008">
    <property type="protein sequence ID" value="MBK7954142.1"/>
    <property type="molecule type" value="Genomic_DNA"/>
</dbReference>
<proteinExistence type="predicted"/>
<evidence type="ECO:0008006" key="4">
    <source>
        <dbReference type="Google" id="ProtNLM"/>
    </source>
</evidence>
<sequence length="61" mass="6752">MMSDDVGEGIDAFLQKRKPEYEGGDKTTDRGQAIPGGRVRIVTRSLSQPFQMSRRPVQLSG</sequence>